<dbReference type="InterPro" id="IPR001406">
    <property type="entry name" value="PsdUridine_synth_TruA"/>
</dbReference>
<evidence type="ECO:0000256" key="4">
    <source>
        <dbReference type="HAMAP-Rule" id="MF_00171"/>
    </source>
</evidence>
<sequence length="249" mass="29287">MERKNIKIEFRYDGSGYYGFQRQPDKVTIQGEIEKVLKIVTKEDINLISAGRTDRGVHANHQVSNFYTSSTIPVEKYKYLLTRALPKDIDILSVEEVDENFNARHDAKMREYVYIISWEKNPFEARYCKYVKDKIDAGKLEKIFSSFLGIHDFRNFRLSDCVSKVTIREIYSIDVKYFSETKLKIYIRGSAFLKSQVRIMVGTALEVYYKNLAENHIDLMLNNFSKEYKKNLVEAEGLYLNKINYSQKK</sequence>
<dbReference type="SUPFAM" id="SSF55120">
    <property type="entry name" value="Pseudouridine synthase"/>
    <property type="match status" value="1"/>
</dbReference>
<comment type="catalytic activity">
    <reaction evidence="4 7">
        <text>uridine(38/39/40) in tRNA = pseudouridine(38/39/40) in tRNA</text>
        <dbReference type="Rhea" id="RHEA:22376"/>
        <dbReference type="Rhea" id="RHEA-COMP:10085"/>
        <dbReference type="Rhea" id="RHEA-COMP:10087"/>
        <dbReference type="ChEBI" id="CHEBI:65314"/>
        <dbReference type="ChEBI" id="CHEBI:65315"/>
        <dbReference type="EC" id="5.4.99.12"/>
    </reaction>
</comment>
<dbReference type="HAMAP" id="MF_00171">
    <property type="entry name" value="TruA"/>
    <property type="match status" value="1"/>
</dbReference>
<feature type="domain" description="Pseudouridine synthase I TruA alpha/beta" evidence="8">
    <location>
        <begin position="145"/>
        <end position="245"/>
    </location>
</feature>
<feature type="active site" description="Nucleophile" evidence="4 5">
    <location>
        <position position="54"/>
    </location>
</feature>
<dbReference type="GO" id="GO:0160147">
    <property type="term" value="F:tRNA pseudouridine(38-40) synthase activity"/>
    <property type="evidence" value="ECO:0007669"/>
    <property type="project" value="UniProtKB-EC"/>
</dbReference>
<keyword evidence="3 4" id="KW-0413">Isomerase</keyword>
<dbReference type="GO" id="GO:0031119">
    <property type="term" value="P:tRNA pseudouridine synthesis"/>
    <property type="evidence" value="ECO:0007669"/>
    <property type="project" value="UniProtKB-UniRule"/>
</dbReference>
<dbReference type="InterPro" id="IPR020095">
    <property type="entry name" value="PsdUridine_synth_TruA_C"/>
</dbReference>
<feature type="binding site" evidence="4 6">
    <location>
        <position position="112"/>
    </location>
    <ligand>
        <name>substrate</name>
    </ligand>
</feature>
<dbReference type="AlphaFoldDB" id="A0A2D3NVH2"/>
<comment type="function">
    <text evidence="4">Formation of pseudouridine at positions 38, 39 and 40 in the anticodon stem and loop of transfer RNAs.</text>
</comment>
<evidence type="ECO:0000256" key="3">
    <source>
        <dbReference type="ARBA" id="ARBA00023235"/>
    </source>
</evidence>
<dbReference type="InterPro" id="IPR020097">
    <property type="entry name" value="PsdUridine_synth_TruA_a/b_dom"/>
</dbReference>
<comment type="subunit">
    <text evidence="4">Homodimer.</text>
</comment>
<dbReference type="NCBIfam" id="TIGR00071">
    <property type="entry name" value="hisT_truA"/>
    <property type="match status" value="1"/>
</dbReference>
<gene>
    <name evidence="4 9" type="primary">truA</name>
    <name evidence="9" type="ORF">CTM72_04270</name>
</gene>
<evidence type="ECO:0000256" key="5">
    <source>
        <dbReference type="PIRSR" id="PIRSR001430-1"/>
    </source>
</evidence>
<evidence type="ECO:0000256" key="1">
    <source>
        <dbReference type="ARBA" id="ARBA00009375"/>
    </source>
</evidence>
<accession>A0A2D3NVH2</accession>
<dbReference type="Gene3D" id="3.30.70.580">
    <property type="entry name" value="Pseudouridine synthase I, catalytic domain, N-terminal subdomain"/>
    <property type="match status" value="1"/>
</dbReference>
<dbReference type="EC" id="5.4.99.12" evidence="4"/>
<dbReference type="CDD" id="cd02570">
    <property type="entry name" value="PseudoU_synth_EcTruA"/>
    <property type="match status" value="1"/>
</dbReference>
<evidence type="ECO:0000313" key="10">
    <source>
        <dbReference type="Proteomes" id="UP000230056"/>
    </source>
</evidence>
<feature type="domain" description="Pseudouridine synthase I TruA alpha/beta" evidence="8">
    <location>
        <begin position="11"/>
        <end position="105"/>
    </location>
</feature>
<evidence type="ECO:0000256" key="7">
    <source>
        <dbReference type="RuleBase" id="RU003792"/>
    </source>
</evidence>
<comment type="similarity">
    <text evidence="1 4 7">Belongs to the tRNA pseudouridine synthase TruA family.</text>
</comment>
<dbReference type="PANTHER" id="PTHR11142:SF0">
    <property type="entry name" value="TRNA PSEUDOURIDINE SYNTHASE-LIKE 1"/>
    <property type="match status" value="1"/>
</dbReference>
<evidence type="ECO:0000256" key="2">
    <source>
        <dbReference type="ARBA" id="ARBA00022694"/>
    </source>
</evidence>
<dbReference type="EMBL" id="CP024699">
    <property type="protein sequence ID" value="ATV59036.1"/>
    <property type="molecule type" value="Genomic_DNA"/>
</dbReference>
<dbReference type="Pfam" id="PF01416">
    <property type="entry name" value="PseudoU_synth_1"/>
    <property type="match status" value="2"/>
</dbReference>
<organism evidence="9 10">
    <name type="scientific">Fusobacterium pseudoperiodonticum</name>
    <dbReference type="NCBI Taxonomy" id="2663009"/>
    <lineage>
        <taxon>Bacteria</taxon>
        <taxon>Fusobacteriati</taxon>
        <taxon>Fusobacteriota</taxon>
        <taxon>Fusobacteriia</taxon>
        <taxon>Fusobacteriales</taxon>
        <taxon>Fusobacteriaceae</taxon>
        <taxon>Fusobacterium</taxon>
    </lineage>
</organism>
<reference evidence="9 10" key="1">
    <citation type="submission" date="2017-11" db="EMBL/GenBank/DDBJ databases">
        <title>Genome sequencing of Fusobacterium periodonticum KCOM 1261.</title>
        <authorList>
            <person name="Kook J.-K."/>
            <person name="Park S.-N."/>
            <person name="Lim Y.K."/>
        </authorList>
    </citation>
    <scope>NUCLEOTIDE SEQUENCE [LARGE SCALE GENOMIC DNA]</scope>
    <source>
        <strain evidence="9 10">KCOM 1261</strain>
    </source>
</reference>
<comment type="caution">
    <text evidence="4">Lacks conserved residue(s) required for the propagation of feature annotation.</text>
</comment>
<dbReference type="GO" id="GO:0003723">
    <property type="term" value="F:RNA binding"/>
    <property type="evidence" value="ECO:0007669"/>
    <property type="project" value="InterPro"/>
</dbReference>
<proteinExistence type="inferred from homology"/>
<evidence type="ECO:0000259" key="8">
    <source>
        <dbReference type="Pfam" id="PF01416"/>
    </source>
</evidence>
<protein>
    <recommendedName>
        <fullName evidence="4">tRNA pseudouridine synthase A</fullName>
        <ecNumber evidence="4">5.4.99.12</ecNumber>
    </recommendedName>
    <alternativeName>
        <fullName evidence="4">tRNA pseudouridine(38-40) synthase</fullName>
    </alternativeName>
    <alternativeName>
        <fullName evidence="4">tRNA pseudouridylate synthase I</fullName>
    </alternativeName>
    <alternativeName>
        <fullName evidence="4">tRNA-uridine isomerase I</fullName>
    </alternativeName>
</protein>
<dbReference type="FunFam" id="3.30.70.580:FF:000001">
    <property type="entry name" value="tRNA pseudouridine synthase A"/>
    <property type="match status" value="1"/>
</dbReference>
<dbReference type="InterPro" id="IPR020103">
    <property type="entry name" value="PsdUridine_synth_cat_dom_sf"/>
</dbReference>
<dbReference type="Gene3D" id="3.30.70.660">
    <property type="entry name" value="Pseudouridine synthase I, catalytic domain, C-terminal subdomain"/>
    <property type="match status" value="1"/>
</dbReference>
<dbReference type="Proteomes" id="UP000230056">
    <property type="component" value="Chromosome"/>
</dbReference>
<dbReference type="RefSeq" id="WP_100024602.1">
    <property type="nucleotide sequence ID" value="NZ_CP024699.1"/>
</dbReference>
<evidence type="ECO:0000256" key="6">
    <source>
        <dbReference type="PIRSR" id="PIRSR001430-2"/>
    </source>
</evidence>
<name>A0A2D3NVH2_9FUSO</name>
<keyword evidence="2 4" id="KW-0819">tRNA processing</keyword>
<dbReference type="InterPro" id="IPR020094">
    <property type="entry name" value="TruA/RsuA/RluB/E/F_N"/>
</dbReference>
<dbReference type="PIRSF" id="PIRSF001430">
    <property type="entry name" value="tRNA_psdUrid_synth"/>
    <property type="match status" value="1"/>
</dbReference>
<evidence type="ECO:0000313" key="9">
    <source>
        <dbReference type="EMBL" id="ATV59036.1"/>
    </source>
</evidence>
<dbReference type="PANTHER" id="PTHR11142">
    <property type="entry name" value="PSEUDOURIDYLATE SYNTHASE"/>
    <property type="match status" value="1"/>
</dbReference>